<dbReference type="InterPro" id="IPR014284">
    <property type="entry name" value="RNA_pol_sigma-70_dom"/>
</dbReference>
<dbReference type="GO" id="GO:0003677">
    <property type="term" value="F:DNA binding"/>
    <property type="evidence" value="ECO:0007669"/>
    <property type="project" value="UniProtKB-KW"/>
</dbReference>
<sequence>MYPHQKIDSDELNEPDPAPLIMLSTHRTNPGSACIRRARQSLPVGMVLPYSDELYHQTILDIFCAPQKPATTNYFSSYPPIKKGERRAITNFYIDIENFSFAGPHTLITTNKNYTDLYKIYGHYSDIAVVEKYLAGDDIALTFLINKYLRRLWWIVRQESPTLSDAEDMLQECLFKATQAIHTYQGTASFGTWLHRLVRNHAADKRHKPDKSPDHRTISINEVRHVRIHRIHTEQPIEEYVDLSTIIDVIYQLPTKLRWAIQLVDIAGFEVDYVAKIFNVNVNTIHTRRCRAREKIREILEWDQQQIEQYSKRRKA</sequence>
<dbReference type="Pfam" id="PF04542">
    <property type="entry name" value="Sigma70_r2"/>
    <property type="match status" value="1"/>
</dbReference>
<dbReference type="InterPro" id="IPR007627">
    <property type="entry name" value="RNA_pol_sigma70_r2"/>
</dbReference>
<dbReference type="Proteomes" id="UP000033457">
    <property type="component" value="Chromosome"/>
</dbReference>
<dbReference type="SUPFAM" id="SSF88659">
    <property type="entry name" value="Sigma3 and sigma4 domains of RNA polymerase sigma factors"/>
    <property type="match status" value="1"/>
</dbReference>
<dbReference type="OrthoDB" id="9780326at2"/>
<dbReference type="InterPro" id="IPR013325">
    <property type="entry name" value="RNA_pol_sigma_r2"/>
</dbReference>
<comment type="similarity">
    <text evidence="1">Belongs to the sigma-70 factor family. ECF subfamily.</text>
</comment>
<dbReference type="AlphaFoldDB" id="A0A0F6R1E9"/>
<dbReference type="HOGENOM" id="CLU_879153_0_0_11"/>
<keyword evidence="5" id="KW-0804">Transcription</keyword>
<dbReference type="Gene3D" id="1.10.10.10">
    <property type="entry name" value="Winged helix-like DNA-binding domain superfamily/Winged helix DNA-binding domain"/>
    <property type="match status" value="1"/>
</dbReference>
<name>A0A0F6R1E9_9CORY</name>
<dbReference type="Pfam" id="PF08281">
    <property type="entry name" value="Sigma70_r4_2"/>
    <property type="match status" value="1"/>
</dbReference>
<proteinExistence type="inferred from homology"/>
<evidence type="ECO:0000313" key="11">
    <source>
        <dbReference type="Proteomes" id="UP000271380"/>
    </source>
</evidence>
<keyword evidence="3" id="KW-0731">Sigma factor</keyword>
<evidence type="ECO:0000256" key="2">
    <source>
        <dbReference type="ARBA" id="ARBA00023015"/>
    </source>
</evidence>
<evidence type="ECO:0000313" key="10">
    <source>
        <dbReference type="Proteomes" id="UP000033457"/>
    </source>
</evidence>
<dbReference type="SUPFAM" id="SSF88946">
    <property type="entry name" value="Sigma2 domain of RNA polymerase sigma factors"/>
    <property type="match status" value="1"/>
</dbReference>
<dbReference type="PANTHER" id="PTHR43133:SF8">
    <property type="entry name" value="RNA POLYMERASE SIGMA FACTOR HI_1459-RELATED"/>
    <property type="match status" value="1"/>
</dbReference>
<dbReference type="STRING" id="35755.UL82_10740"/>
<dbReference type="InterPro" id="IPR013249">
    <property type="entry name" value="RNA_pol_sigma70_r4_t2"/>
</dbReference>
<keyword evidence="2" id="KW-0805">Transcription regulation</keyword>
<reference evidence="9 11" key="2">
    <citation type="submission" date="2018-12" db="EMBL/GenBank/DDBJ databases">
        <authorList>
            <consortium name="Pathogen Informatics"/>
        </authorList>
    </citation>
    <scope>NUCLEOTIDE SEQUENCE [LARGE SCALE GENOMIC DNA]</scope>
    <source>
        <strain evidence="9 11">NCTC949</strain>
    </source>
</reference>
<keyword evidence="8" id="KW-0240">DNA-directed RNA polymerase</keyword>
<dbReference type="Gene3D" id="1.10.1740.10">
    <property type="match status" value="1"/>
</dbReference>
<evidence type="ECO:0000256" key="3">
    <source>
        <dbReference type="ARBA" id="ARBA00023082"/>
    </source>
</evidence>
<dbReference type="InterPro" id="IPR013324">
    <property type="entry name" value="RNA_pol_sigma_r3/r4-like"/>
</dbReference>
<reference evidence="8 10" key="1">
    <citation type="journal article" date="2015" name="Genome Announc.">
        <title>Complete Genome Sequence of Corynebacterium kutscheri DSM 20755, a Corynebacterial Type Strain with Remarkably Low G+C Content of Chromosomal DNA.</title>
        <authorList>
            <person name="Ruckert C."/>
            <person name="Albersmeier A."/>
            <person name="Winkler A."/>
            <person name="Tauch A."/>
        </authorList>
    </citation>
    <scope>NUCLEOTIDE SEQUENCE [LARGE SCALE GENOMIC DNA]</scope>
    <source>
        <strain evidence="8 10">DSM 20755</strain>
    </source>
</reference>
<evidence type="ECO:0000313" key="9">
    <source>
        <dbReference type="EMBL" id="VEH05614.1"/>
    </source>
</evidence>
<evidence type="ECO:0000313" key="8">
    <source>
        <dbReference type="EMBL" id="AKE42282.1"/>
    </source>
</evidence>
<dbReference type="GO" id="GO:0006352">
    <property type="term" value="P:DNA-templated transcription initiation"/>
    <property type="evidence" value="ECO:0007669"/>
    <property type="project" value="InterPro"/>
</dbReference>
<evidence type="ECO:0000259" key="6">
    <source>
        <dbReference type="Pfam" id="PF04542"/>
    </source>
</evidence>
<dbReference type="RefSeq" id="WP_046440957.1">
    <property type="nucleotide sequence ID" value="NZ_CP011312.1"/>
</dbReference>
<dbReference type="NCBIfam" id="TIGR02937">
    <property type="entry name" value="sigma70-ECF"/>
    <property type="match status" value="1"/>
</dbReference>
<evidence type="ECO:0000256" key="4">
    <source>
        <dbReference type="ARBA" id="ARBA00023125"/>
    </source>
</evidence>
<feature type="domain" description="RNA polymerase sigma factor 70 region 4 type 2" evidence="7">
    <location>
        <begin position="246"/>
        <end position="296"/>
    </location>
</feature>
<evidence type="ECO:0000256" key="1">
    <source>
        <dbReference type="ARBA" id="ARBA00010641"/>
    </source>
</evidence>
<protein>
    <submittedName>
        <fullName evidence="8">DNA-directed RNA polymerase specialized sigma subunit, sigma24</fullName>
    </submittedName>
    <submittedName>
        <fullName evidence="9">RNA polymerase sigma factor sigM</fullName>
    </submittedName>
</protein>
<dbReference type="Proteomes" id="UP000271380">
    <property type="component" value="Chromosome"/>
</dbReference>
<dbReference type="GO" id="GO:0000428">
    <property type="term" value="C:DNA-directed RNA polymerase complex"/>
    <property type="evidence" value="ECO:0007669"/>
    <property type="project" value="UniProtKB-KW"/>
</dbReference>
<dbReference type="KEGG" id="cku:UL82_10740"/>
<evidence type="ECO:0000259" key="7">
    <source>
        <dbReference type="Pfam" id="PF08281"/>
    </source>
</evidence>
<dbReference type="InterPro" id="IPR036388">
    <property type="entry name" value="WH-like_DNA-bd_sf"/>
</dbReference>
<gene>
    <name evidence="9" type="primary">sigM_1</name>
    <name evidence="9" type="ORF">NCTC949_00703</name>
    <name evidence="8" type="ORF">UL82_10740</name>
</gene>
<dbReference type="EMBL" id="CP011312">
    <property type="protein sequence ID" value="AKE42282.1"/>
    <property type="molecule type" value="Genomic_DNA"/>
</dbReference>
<keyword evidence="4" id="KW-0238">DNA-binding</keyword>
<dbReference type="PANTHER" id="PTHR43133">
    <property type="entry name" value="RNA POLYMERASE ECF-TYPE SIGMA FACTO"/>
    <property type="match status" value="1"/>
</dbReference>
<accession>A0A0F6R1E9</accession>
<dbReference type="GO" id="GO:0016987">
    <property type="term" value="F:sigma factor activity"/>
    <property type="evidence" value="ECO:0007669"/>
    <property type="project" value="UniProtKB-KW"/>
</dbReference>
<dbReference type="EMBL" id="LR134377">
    <property type="protein sequence ID" value="VEH05614.1"/>
    <property type="molecule type" value="Genomic_DNA"/>
</dbReference>
<evidence type="ECO:0000256" key="5">
    <source>
        <dbReference type="ARBA" id="ARBA00023163"/>
    </source>
</evidence>
<organism evidence="8 10">
    <name type="scientific">Corynebacterium kutscheri</name>
    <dbReference type="NCBI Taxonomy" id="35755"/>
    <lineage>
        <taxon>Bacteria</taxon>
        <taxon>Bacillati</taxon>
        <taxon>Actinomycetota</taxon>
        <taxon>Actinomycetes</taxon>
        <taxon>Mycobacteriales</taxon>
        <taxon>Corynebacteriaceae</taxon>
        <taxon>Corynebacterium</taxon>
    </lineage>
</organism>
<keyword evidence="10" id="KW-1185">Reference proteome</keyword>
<dbReference type="InterPro" id="IPR039425">
    <property type="entry name" value="RNA_pol_sigma-70-like"/>
</dbReference>
<feature type="domain" description="RNA polymerase sigma-70 region 2" evidence="6">
    <location>
        <begin position="144"/>
        <end position="205"/>
    </location>
</feature>